<feature type="domain" description="HAMP" evidence="14">
    <location>
        <begin position="186"/>
        <end position="239"/>
    </location>
</feature>
<comment type="subcellular location">
    <subcellularLocation>
        <location evidence="2">Cell membrane</location>
    </subcellularLocation>
</comment>
<evidence type="ECO:0000259" key="13">
    <source>
        <dbReference type="PROSITE" id="PS50109"/>
    </source>
</evidence>
<dbReference type="SUPFAM" id="SSF47384">
    <property type="entry name" value="Homodimeric domain of signal transducing histidine kinase"/>
    <property type="match status" value="1"/>
</dbReference>
<dbReference type="InterPro" id="IPR003660">
    <property type="entry name" value="HAMP_dom"/>
</dbReference>
<dbReference type="EMBL" id="JBITMB010000002">
    <property type="protein sequence ID" value="MFI7440116.1"/>
    <property type="molecule type" value="Genomic_DNA"/>
</dbReference>
<dbReference type="Gene3D" id="1.10.287.130">
    <property type="match status" value="1"/>
</dbReference>
<dbReference type="PROSITE" id="PS50109">
    <property type="entry name" value="HIS_KIN"/>
    <property type="match status" value="1"/>
</dbReference>
<dbReference type="SMART" id="SM00387">
    <property type="entry name" value="HATPase_c"/>
    <property type="match status" value="1"/>
</dbReference>
<dbReference type="CDD" id="cd00082">
    <property type="entry name" value="HisKA"/>
    <property type="match status" value="1"/>
</dbReference>
<reference evidence="15 16" key="1">
    <citation type="submission" date="2024-10" db="EMBL/GenBank/DDBJ databases">
        <title>The Natural Products Discovery Center: Release of the First 8490 Sequenced Strains for Exploring Actinobacteria Biosynthetic Diversity.</title>
        <authorList>
            <person name="Kalkreuter E."/>
            <person name="Kautsar S.A."/>
            <person name="Yang D."/>
            <person name="Bader C.D."/>
            <person name="Teijaro C.N."/>
            <person name="Fluegel L."/>
            <person name="Davis C.M."/>
            <person name="Simpson J.R."/>
            <person name="Lauterbach L."/>
            <person name="Steele A.D."/>
            <person name="Gui C."/>
            <person name="Meng S."/>
            <person name="Li G."/>
            <person name="Viehrig K."/>
            <person name="Ye F."/>
            <person name="Su P."/>
            <person name="Kiefer A.F."/>
            <person name="Nichols A."/>
            <person name="Cepeda A.J."/>
            <person name="Yan W."/>
            <person name="Fan B."/>
            <person name="Jiang Y."/>
            <person name="Adhikari A."/>
            <person name="Zheng C.-J."/>
            <person name="Schuster L."/>
            <person name="Cowan T.M."/>
            <person name="Smanski M.J."/>
            <person name="Chevrette M.G."/>
            <person name="De Carvalho L.P.S."/>
            <person name="Shen B."/>
        </authorList>
    </citation>
    <scope>NUCLEOTIDE SEQUENCE [LARGE SCALE GENOMIC DNA]</scope>
    <source>
        <strain evidence="15 16">NPDC049503</strain>
    </source>
</reference>
<dbReference type="SUPFAM" id="SSF158472">
    <property type="entry name" value="HAMP domain-like"/>
    <property type="match status" value="1"/>
</dbReference>
<keyword evidence="6 12" id="KW-0812">Transmembrane</keyword>
<dbReference type="EC" id="2.7.13.3" evidence="3"/>
<keyword evidence="7 15" id="KW-0418">Kinase</keyword>
<evidence type="ECO:0000313" key="15">
    <source>
        <dbReference type="EMBL" id="MFI7440116.1"/>
    </source>
</evidence>
<keyword evidence="5" id="KW-0808">Transferase</keyword>
<dbReference type="SMART" id="SM00304">
    <property type="entry name" value="HAMP"/>
    <property type="match status" value="1"/>
</dbReference>
<dbReference type="InterPro" id="IPR003594">
    <property type="entry name" value="HATPase_dom"/>
</dbReference>
<dbReference type="SMART" id="SM00388">
    <property type="entry name" value="HisKA"/>
    <property type="match status" value="1"/>
</dbReference>
<dbReference type="RefSeq" id="WP_397019827.1">
    <property type="nucleotide sequence ID" value="NZ_JBITMB010000002.1"/>
</dbReference>
<evidence type="ECO:0000256" key="3">
    <source>
        <dbReference type="ARBA" id="ARBA00012438"/>
    </source>
</evidence>
<gene>
    <name evidence="15" type="ORF">ACIBP5_09160</name>
</gene>
<proteinExistence type="predicted"/>
<dbReference type="Pfam" id="PF02518">
    <property type="entry name" value="HATPase_c"/>
    <property type="match status" value="1"/>
</dbReference>
<dbReference type="PANTHER" id="PTHR45436:SF5">
    <property type="entry name" value="SENSOR HISTIDINE KINASE TRCS"/>
    <property type="match status" value="1"/>
</dbReference>
<dbReference type="InterPro" id="IPR036890">
    <property type="entry name" value="HATPase_C_sf"/>
</dbReference>
<feature type="transmembrane region" description="Helical" evidence="12">
    <location>
        <begin position="162"/>
        <end position="185"/>
    </location>
</feature>
<comment type="caution">
    <text evidence="15">The sequence shown here is derived from an EMBL/GenBank/DDBJ whole genome shotgun (WGS) entry which is preliminary data.</text>
</comment>
<evidence type="ECO:0000256" key="8">
    <source>
        <dbReference type="ARBA" id="ARBA00022989"/>
    </source>
</evidence>
<evidence type="ECO:0000256" key="10">
    <source>
        <dbReference type="ARBA" id="ARBA00023136"/>
    </source>
</evidence>
<evidence type="ECO:0000256" key="2">
    <source>
        <dbReference type="ARBA" id="ARBA00004236"/>
    </source>
</evidence>
<dbReference type="PRINTS" id="PR00344">
    <property type="entry name" value="BCTRLSENSOR"/>
</dbReference>
<protein>
    <recommendedName>
        <fullName evidence="3">histidine kinase</fullName>
        <ecNumber evidence="3">2.7.13.3</ecNumber>
    </recommendedName>
</protein>
<sequence>MRRRLLVIVIGLVAGLVAALGLPLAVAGADQASQELFISRADDTARFADVAEAALSTGRTRRLTADLLRYDELYDTPVMVVNSDGQVVASSREGMSPEQEGVRVPLLRGLAGRPPQRPHVLWPWDERPYVVVEPVVRDGRVLGAAVTITPTDRAREEVAARLAVLALGGLVALLVVALAVAVPVVRWVLRPVHELDEAAHAVGSGRHAAHVSDRTGPPELRRLAASFNAMADGVAAAVLKQRAFVAQASHQLRNPLTALRLRVENAESTVLDPHGREELRLALEEADRLGESVDALLQLARAEAAHEPPGPIDVAAAVRRRALAWRTAYDSSATPLTVDVPEGLTVTGVPDLLDHALDALLDNALKFGQGRPVEVTARRLGEEVRVVVRDGGPGLTGDELARAGDRFWRSPRHQNVPGTGLGLAITRTLAERSGGSMTLSAARPHGLEVILTLPVSGAPSDTSAPPPRAAPAGTS</sequence>
<feature type="region of interest" description="Disordered" evidence="11">
    <location>
        <begin position="456"/>
        <end position="475"/>
    </location>
</feature>
<dbReference type="InterPro" id="IPR003661">
    <property type="entry name" value="HisK_dim/P_dom"/>
</dbReference>
<evidence type="ECO:0000256" key="1">
    <source>
        <dbReference type="ARBA" id="ARBA00000085"/>
    </source>
</evidence>
<keyword evidence="4" id="KW-0597">Phosphoprotein</keyword>
<feature type="domain" description="Histidine kinase" evidence="13">
    <location>
        <begin position="247"/>
        <end position="457"/>
    </location>
</feature>
<dbReference type="InterPro" id="IPR050428">
    <property type="entry name" value="TCS_sensor_his_kinase"/>
</dbReference>
<dbReference type="Pfam" id="PF00512">
    <property type="entry name" value="HisKA"/>
    <property type="match status" value="1"/>
</dbReference>
<accession>A0ABW8A010</accession>
<evidence type="ECO:0000256" key="12">
    <source>
        <dbReference type="SAM" id="Phobius"/>
    </source>
</evidence>
<evidence type="ECO:0000313" key="16">
    <source>
        <dbReference type="Proteomes" id="UP001612928"/>
    </source>
</evidence>
<dbReference type="CDD" id="cd00075">
    <property type="entry name" value="HATPase"/>
    <property type="match status" value="1"/>
</dbReference>
<keyword evidence="16" id="KW-1185">Reference proteome</keyword>
<dbReference type="InterPro" id="IPR005467">
    <property type="entry name" value="His_kinase_dom"/>
</dbReference>
<dbReference type="InterPro" id="IPR004358">
    <property type="entry name" value="Sig_transdc_His_kin-like_C"/>
</dbReference>
<dbReference type="Gene3D" id="6.10.340.10">
    <property type="match status" value="1"/>
</dbReference>
<keyword evidence="9" id="KW-0902">Two-component regulatory system</keyword>
<evidence type="ECO:0000256" key="4">
    <source>
        <dbReference type="ARBA" id="ARBA00022553"/>
    </source>
</evidence>
<dbReference type="Gene3D" id="3.30.565.10">
    <property type="entry name" value="Histidine kinase-like ATPase, C-terminal domain"/>
    <property type="match status" value="1"/>
</dbReference>
<dbReference type="Pfam" id="PF00672">
    <property type="entry name" value="HAMP"/>
    <property type="match status" value="1"/>
</dbReference>
<dbReference type="PROSITE" id="PS50885">
    <property type="entry name" value="HAMP"/>
    <property type="match status" value="1"/>
</dbReference>
<organism evidence="15 16">
    <name type="scientific">Nonomuraea indica</name>
    <dbReference type="NCBI Taxonomy" id="1581193"/>
    <lineage>
        <taxon>Bacteria</taxon>
        <taxon>Bacillati</taxon>
        <taxon>Actinomycetota</taxon>
        <taxon>Actinomycetes</taxon>
        <taxon>Streptosporangiales</taxon>
        <taxon>Streptosporangiaceae</taxon>
        <taxon>Nonomuraea</taxon>
    </lineage>
</organism>
<evidence type="ECO:0000256" key="7">
    <source>
        <dbReference type="ARBA" id="ARBA00022777"/>
    </source>
</evidence>
<dbReference type="PANTHER" id="PTHR45436">
    <property type="entry name" value="SENSOR HISTIDINE KINASE YKOH"/>
    <property type="match status" value="1"/>
</dbReference>
<keyword evidence="8 12" id="KW-1133">Transmembrane helix</keyword>
<name>A0ABW8A010_9ACTN</name>
<evidence type="ECO:0000256" key="5">
    <source>
        <dbReference type="ARBA" id="ARBA00022679"/>
    </source>
</evidence>
<evidence type="ECO:0000259" key="14">
    <source>
        <dbReference type="PROSITE" id="PS50885"/>
    </source>
</evidence>
<evidence type="ECO:0000256" key="6">
    <source>
        <dbReference type="ARBA" id="ARBA00022692"/>
    </source>
</evidence>
<evidence type="ECO:0000256" key="9">
    <source>
        <dbReference type="ARBA" id="ARBA00023012"/>
    </source>
</evidence>
<dbReference type="GO" id="GO:0016301">
    <property type="term" value="F:kinase activity"/>
    <property type="evidence" value="ECO:0007669"/>
    <property type="project" value="UniProtKB-KW"/>
</dbReference>
<dbReference type="Proteomes" id="UP001612928">
    <property type="component" value="Unassembled WGS sequence"/>
</dbReference>
<comment type="catalytic activity">
    <reaction evidence="1">
        <text>ATP + protein L-histidine = ADP + protein N-phospho-L-histidine.</text>
        <dbReference type="EC" id="2.7.13.3"/>
    </reaction>
</comment>
<dbReference type="CDD" id="cd06225">
    <property type="entry name" value="HAMP"/>
    <property type="match status" value="1"/>
</dbReference>
<keyword evidence="10 12" id="KW-0472">Membrane</keyword>
<dbReference type="SUPFAM" id="SSF55874">
    <property type="entry name" value="ATPase domain of HSP90 chaperone/DNA topoisomerase II/histidine kinase"/>
    <property type="match status" value="1"/>
</dbReference>
<evidence type="ECO:0000256" key="11">
    <source>
        <dbReference type="SAM" id="MobiDB-lite"/>
    </source>
</evidence>
<dbReference type="InterPro" id="IPR036097">
    <property type="entry name" value="HisK_dim/P_sf"/>
</dbReference>